<organism evidence="1 2">
    <name type="scientific">Skermanella stibiiresistens SB22</name>
    <dbReference type="NCBI Taxonomy" id="1385369"/>
    <lineage>
        <taxon>Bacteria</taxon>
        <taxon>Pseudomonadati</taxon>
        <taxon>Pseudomonadota</taxon>
        <taxon>Alphaproteobacteria</taxon>
        <taxon>Rhodospirillales</taxon>
        <taxon>Azospirillaceae</taxon>
        <taxon>Skermanella</taxon>
    </lineage>
</organism>
<keyword evidence="2" id="KW-1185">Reference proteome</keyword>
<comment type="caution">
    <text evidence="1">The sequence shown here is derived from an EMBL/GenBank/DDBJ whole genome shotgun (WGS) entry which is preliminary data.</text>
</comment>
<dbReference type="EMBL" id="AVFL01000031">
    <property type="protein sequence ID" value="EWY37087.1"/>
    <property type="molecule type" value="Genomic_DNA"/>
</dbReference>
<sequence length="274" mass="30877">MAIESSSIASRLYRSYRKLPDFVRAPARWLVMPRWHIVTTMVRVAARGAVVSGPFQGMRMDLSPVSSRHLLGYILGTQELELHGVVERIVTRDYKTIVNVGAADGYYAVGLARRLPKARIVGFEGLAELHPVLRHSAELNGVADRFTINGFCEPPDLKRALGASEGRTLLISDIEGGEIDLLDPARARELDITDILVETHDAFVPGCTETLIDRFSATHNIERITARPRTLKDFPKNILPWLPRRMPDLAVELMNERRTGLQQWLYMEAKRQGR</sequence>
<dbReference type="STRING" id="1385369.N825_21820"/>
<reference evidence="1 2" key="1">
    <citation type="submission" date="2013-08" db="EMBL/GenBank/DDBJ databases">
        <title>The genome sequence of Skermanella stibiiresistens.</title>
        <authorList>
            <person name="Zhu W."/>
            <person name="Wang G."/>
        </authorList>
    </citation>
    <scope>NUCLEOTIDE SEQUENCE [LARGE SCALE GENOMIC DNA]</scope>
    <source>
        <strain evidence="1 2">SB22</strain>
    </source>
</reference>
<evidence type="ECO:0008006" key="3">
    <source>
        <dbReference type="Google" id="ProtNLM"/>
    </source>
</evidence>
<dbReference type="SUPFAM" id="SSF53335">
    <property type="entry name" value="S-adenosyl-L-methionine-dependent methyltransferases"/>
    <property type="match status" value="1"/>
</dbReference>
<dbReference type="Gene3D" id="3.40.50.150">
    <property type="entry name" value="Vaccinia Virus protein VP39"/>
    <property type="match status" value="1"/>
</dbReference>
<evidence type="ECO:0000313" key="1">
    <source>
        <dbReference type="EMBL" id="EWY37087.1"/>
    </source>
</evidence>
<dbReference type="InterPro" id="IPR029063">
    <property type="entry name" value="SAM-dependent_MTases_sf"/>
</dbReference>
<accession>W9GXA2</accession>
<dbReference type="AlphaFoldDB" id="W9GXA2"/>
<protein>
    <recommendedName>
        <fullName evidence="3">Methyltransferase FkbM domain-containing protein</fullName>
    </recommendedName>
</protein>
<dbReference type="Proteomes" id="UP000019486">
    <property type="component" value="Unassembled WGS sequence"/>
</dbReference>
<name>W9GXA2_9PROT</name>
<gene>
    <name evidence="1" type="ORF">N825_21820</name>
</gene>
<evidence type="ECO:0000313" key="2">
    <source>
        <dbReference type="Proteomes" id="UP000019486"/>
    </source>
</evidence>
<proteinExistence type="predicted"/>